<reference evidence="1" key="2">
    <citation type="journal article" date="2015" name="Data Brief">
        <title>Shoot transcriptome of the giant reed, Arundo donax.</title>
        <authorList>
            <person name="Barrero R.A."/>
            <person name="Guerrero F.D."/>
            <person name="Moolhuijzen P."/>
            <person name="Goolsby J.A."/>
            <person name="Tidwell J."/>
            <person name="Bellgard S.E."/>
            <person name="Bellgard M.I."/>
        </authorList>
    </citation>
    <scope>NUCLEOTIDE SEQUENCE</scope>
    <source>
        <tissue evidence="1">Shoot tissue taken approximately 20 cm above the soil surface</tissue>
    </source>
</reference>
<organism evidence="1">
    <name type="scientific">Arundo donax</name>
    <name type="common">Giant reed</name>
    <name type="synonym">Donax arundinaceus</name>
    <dbReference type="NCBI Taxonomy" id="35708"/>
    <lineage>
        <taxon>Eukaryota</taxon>
        <taxon>Viridiplantae</taxon>
        <taxon>Streptophyta</taxon>
        <taxon>Embryophyta</taxon>
        <taxon>Tracheophyta</taxon>
        <taxon>Spermatophyta</taxon>
        <taxon>Magnoliopsida</taxon>
        <taxon>Liliopsida</taxon>
        <taxon>Poales</taxon>
        <taxon>Poaceae</taxon>
        <taxon>PACMAD clade</taxon>
        <taxon>Arundinoideae</taxon>
        <taxon>Arundineae</taxon>
        <taxon>Arundo</taxon>
    </lineage>
</organism>
<reference evidence="1" key="1">
    <citation type="submission" date="2014-09" db="EMBL/GenBank/DDBJ databases">
        <authorList>
            <person name="Magalhaes I.L.F."/>
            <person name="Oliveira U."/>
            <person name="Santos F.R."/>
            <person name="Vidigal T.H.D.A."/>
            <person name="Brescovit A.D."/>
            <person name="Santos A.J."/>
        </authorList>
    </citation>
    <scope>NUCLEOTIDE SEQUENCE</scope>
    <source>
        <tissue evidence="1">Shoot tissue taken approximately 20 cm above the soil surface</tissue>
    </source>
</reference>
<dbReference type="AlphaFoldDB" id="A0A0A8XZF8"/>
<dbReference type="EMBL" id="GBRH01278501">
    <property type="protein sequence ID" value="JAD19394.1"/>
    <property type="molecule type" value="Transcribed_RNA"/>
</dbReference>
<name>A0A0A8XZF8_ARUDO</name>
<proteinExistence type="predicted"/>
<accession>A0A0A8XZF8</accession>
<sequence>MRYVLTNILLAQTEDDTVIIPDKNDFINLWYCFSEQNLVNASSRF</sequence>
<protein>
    <submittedName>
        <fullName evidence="1">Uncharacterized protein</fullName>
    </submittedName>
</protein>
<evidence type="ECO:0000313" key="1">
    <source>
        <dbReference type="EMBL" id="JAD19394.1"/>
    </source>
</evidence>